<protein>
    <recommendedName>
        <fullName evidence="3">Aminotransferase class I/classII large domain-containing protein</fullName>
    </recommendedName>
</protein>
<dbReference type="GO" id="GO:0016740">
    <property type="term" value="F:transferase activity"/>
    <property type="evidence" value="ECO:0007669"/>
    <property type="project" value="UniProtKB-KW"/>
</dbReference>
<dbReference type="InterPro" id="IPR015422">
    <property type="entry name" value="PyrdxlP-dep_Trfase_small"/>
</dbReference>
<dbReference type="Gene3D" id="3.90.1150.10">
    <property type="entry name" value="Aspartate Aminotransferase, domain 1"/>
    <property type="match status" value="1"/>
</dbReference>
<comment type="cofactor">
    <cofactor evidence="1">
        <name>pyridoxal 5'-phosphate</name>
        <dbReference type="ChEBI" id="CHEBI:597326"/>
    </cofactor>
</comment>
<evidence type="ECO:0000256" key="1">
    <source>
        <dbReference type="ARBA" id="ARBA00001933"/>
    </source>
</evidence>
<keyword evidence="2" id="KW-0808">Transferase</keyword>
<dbReference type="Pfam" id="PF00155">
    <property type="entry name" value="Aminotran_1_2"/>
    <property type="match status" value="1"/>
</dbReference>
<reference evidence="4" key="1">
    <citation type="journal article" date="2015" name="Nature">
        <title>Complex archaea that bridge the gap between prokaryotes and eukaryotes.</title>
        <authorList>
            <person name="Spang A."/>
            <person name="Saw J.H."/>
            <person name="Jorgensen S.L."/>
            <person name="Zaremba-Niedzwiedzka K."/>
            <person name="Martijn J."/>
            <person name="Lind A.E."/>
            <person name="van Eijk R."/>
            <person name="Schleper C."/>
            <person name="Guy L."/>
            <person name="Ettema T.J."/>
        </authorList>
    </citation>
    <scope>NUCLEOTIDE SEQUENCE</scope>
</reference>
<dbReference type="InterPro" id="IPR015421">
    <property type="entry name" value="PyrdxlP-dep_Trfase_major"/>
</dbReference>
<dbReference type="PANTHER" id="PTHR13693">
    <property type="entry name" value="CLASS II AMINOTRANSFERASE/8-AMINO-7-OXONONANOATE SYNTHASE"/>
    <property type="match status" value="1"/>
</dbReference>
<dbReference type="InterPro" id="IPR015424">
    <property type="entry name" value="PyrdxlP-dep_Trfase"/>
</dbReference>
<organism evidence="4">
    <name type="scientific">marine sediment metagenome</name>
    <dbReference type="NCBI Taxonomy" id="412755"/>
    <lineage>
        <taxon>unclassified sequences</taxon>
        <taxon>metagenomes</taxon>
        <taxon>ecological metagenomes</taxon>
    </lineage>
</organism>
<accession>A0A0F9IKN5</accession>
<comment type="caution">
    <text evidence="4">The sequence shown here is derived from an EMBL/GenBank/DDBJ whole genome shotgun (WGS) entry which is preliminary data.</text>
</comment>
<feature type="domain" description="Aminotransferase class I/classII large" evidence="3">
    <location>
        <begin position="315"/>
        <end position="615"/>
    </location>
</feature>
<dbReference type="Gene3D" id="3.40.640.10">
    <property type="entry name" value="Type I PLP-dependent aspartate aminotransferase-like (Major domain)"/>
    <property type="match status" value="1"/>
</dbReference>
<proteinExistence type="predicted"/>
<dbReference type="InterPro" id="IPR004839">
    <property type="entry name" value="Aminotransferase_I/II_large"/>
</dbReference>
<evidence type="ECO:0000313" key="4">
    <source>
        <dbReference type="EMBL" id="KKL87767.1"/>
    </source>
</evidence>
<dbReference type="AlphaFoldDB" id="A0A0F9IKN5"/>
<evidence type="ECO:0000259" key="3">
    <source>
        <dbReference type="Pfam" id="PF00155"/>
    </source>
</evidence>
<dbReference type="InterPro" id="IPR050087">
    <property type="entry name" value="AON_synthase_class-II"/>
</dbReference>
<dbReference type="GO" id="GO:0030170">
    <property type="term" value="F:pyridoxal phosphate binding"/>
    <property type="evidence" value="ECO:0007669"/>
    <property type="project" value="InterPro"/>
</dbReference>
<dbReference type="EMBL" id="LAZR01020745">
    <property type="protein sequence ID" value="KKL87767.1"/>
    <property type="molecule type" value="Genomic_DNA"/>
</dbReference>
<sequence length="625" mass="67590">MAANAELTETAMRWTLSNASLTITIDKSNGTIVSLIDVADGFDACRPDDENAAMIGGLRVADELTGETFCDLSTESIVTVAEAGPGPDGSQQVVLGKQFQGAQFSARVTYRMEADCLVWLAELSKREGDDRSVRIVFIVPQPSHRLWGPMHDPFIDLQPEQPIMIRHGLGHGRAVASQKRAVPVGLLSFIREQRCMALALPVEVPNVLVRFMNNADEGHLNVSNSLAYAQDQREYFKVSYDLLGLREGRPTRAGVLLSAHDGQWRAAMGWYAERYAKYFQPDPGIRDHDGVYHGGRPFAGEEAEIREQMKGRRERGVRWTELHGQLERELAEFFGTPDAVILGAAYFGGPVYFGVMAEKHHTVYCYENSHSNLFMGAKAAGMDIKTFAHGDLDSLRAQLADHQGPPPVIATDGVYSICGEMAPLAELKELAGQFGAELFVDDAHGVFAVGPTGRGAAELCGLAPGDATVMGSMSKALGCNGGFICGTEELVDACRRSPAAAGSAVPPAPIAAACLAALAIVREEPELRDRLEANTKTFRAGMLDRGFDIPAGDHPIVPIMLGEATLATRMASMMLDEGIYVIGFSYPVVPKAAARIRVQISAAHTPEQLDQCMNAFAKVRKACKK</sequence>
<dbReference type="SUPFAM" id="SSF53383">
    <property type="entry name" value="PLP-dependent transferases"/>
    <property type="match status" value="1"/>
</dbReference>
<evidence type="ECO:0000256" key="2">
    <source>
        <dbReference type="ARBA" id="ARBA00022679"/>
    </source>
</evidence>
<name>A0A0F9IKN5_9ZZZZ</name>
<gene>
    <name evidence="4" type="ORF">LCGC14_1931430</name>
</gene>